<keyword evidence="2" id="KW-1185">Reference proteome</keyword>
<name>A0ABR3GIN9_9PEZI</name>
<dbReference type="EMBL" id="JBBBZM010000070">
    <property type="protein sequence ID" value="KAL0635426.1"/>
    <property type="molecule type" value="Genomic_DNA"/>
</dbReference>
<gene>
    <name evidence="1" type="ORF">Q9L58_005634</name>
</gene>
<protein>
    <submittedName>
        <fullName evidence="1">Uncharacterized protein</fullName>
    </submittedName>
</protein>
<comment type="caution">
    <text evidence="1">The sequence shown here is derived from an EMBL/GenBank/DDBJ whole genome shotgun (WGS) entry which is preliminary data.</text>
</comment>
<dbReference type="Proteomes" id="UP001447188">
    <property type="component" value="Unassembled WGS sequence"/>
</dbReference>
<sequence>MSADLQELLLTPPALFLKMLEIMNLELASLHRSIVPALHRRIDDHSEGQCDEILVFIDDTELQLKMVPLLRDASGLMVAQFSETEMDYVETWLEMMTMFEEELKKAIEWLNDVLDMCVGPE</sequence>
<proteinExistence type="predicted"/>
<reference evidence="1 2" key="1">
    <citation type="submission" date="2024-02" db="EMBL/GenBank/DDBJ databases">
        <title>Discinaceae phylogenomics.</title>
        <authorList>
            <person name="Dirks A.C."/>
            <person name="James T.Y."/>
        </authorList>
    </citation>
    <scope>NUCLEOTIDE SEQUENCE [LARGE SCALE GENOMIC DNA]</scope>
    <source>
        <strain evidence="1 2">ACD0624</strain>
    </source>
</reference>
<evidence type="ECO:0000313" key="2">
    <source>
        <dbReference type="Proteomes" id="UP001447188"/>
    </source>
</evidence>
<accession>A0ABR3GIN9</accession>
<evidence type="ECO:0000313" key="1">
    <source>
        <dbReference type="EMBL" id="KAL0635426.1"/>
    </source>
</evidence>
<organism evidence="1 2">
    <name type="scientific">Discina gigas</name>
    <dbReference type="NCBI Taxonomy" id="1032678"/>
    <lineage>
        <taxon>Eukaryota</taxon>
        <taxon>Fungi</taxon>
        <taxon>Dikarya</taxon>
        <taxon>Ascomycota</taxon>
        <taxon>Pezizomycotina</taxon>
        <taxon>Pezizomycetes</taxon>
        <taxon>Pezizales</taxon>
        <taxon>Discinaceae</taxon>
        <taxon>Discina</taxon>
    </lineage>
</organism>